<evidence type="ECO:0000256" key="2">
    <source>
        <dbReference type="ARBA" id="ARBA00022884"/>
    </source>
</evidence>
<evidence type="ECO:0000256" key="1">
    <source>
        <dbReference type="ARBA" id="ARBA00022839"/>
    </source>
</evidence>
<dbReference type="InterPro" id="IPR036866">
    <property type="entry name" value="RibonucZ/Hydroxyglut_hydro"/>
</dbReference>
<evidence type="ECO:0000313" key="5">
    <source>
        <dbReference type="EMBL" id="ODS29921.1"/>
    </source>
</evidence>
<evidence type="ECO:0000259" key="3">
    <source>
        <dbReference type="Pfam" id="PF07521"/>
    </source>
</evidence>
<accession>A0A1E3X2R5</accession>
<evidence type="ECO:0000313" key="6">
    <source>
        <dbReference type="Proteomes" id="UP000094056"/>
    </source>
</evidence>
<dbReference type="Gene3D" id="3.40.50.10710">
    <property type="entry name" value="Metallo-hydrolase/oxidoreductase"/>
    <property type="match status" value="1"/>
</dbReference>
<dbReference type="Proteomes" id="UP000094056">
    <property type="component" value="Unassembled WGS sequence"/>
</dbReference>
<organism evidence="5 6">
    <name type="scientific">Candidatus Scalindua rubra</name>
    <dbReference type="NCBI Taxonomy" id="1872076"/>
    <lineage>
        <taxon>Bacteria</taxon>
        <taxon>Pseudomonadati</taxon>
        <taxon>Planctomycetota</taxon>
        <taxon>Candidatus Brocadiia</taxon>
        <taxon>Candidatus Brocadiales</taxon>
        <taxon>Candidatus Scalinduaceae</taxon>
        <taxon>Candidatus Scalindua</taxon>
    </lineage>
</organism>
<dbReference type="Gene3D" id="3.60.15.10">
    <property type="entry name" value="Ribonuclease Z/Hydroxyacylglutathione hydrolase-like"/>
    <property type="match status" value="1"/>
</dbReference>
<dbReference type="InterPro" id="IPR001279">
    <property type="entry name" value="Metallo-B-lactamas"/>
</dbReference>
<gene>
    <name evidence="5" type="ORF">SCARUB_04973</name>
</gene>
<dbReference type="GO" id="GO:0004527">
    <property type="term" value="F:exonuclease activity"/>
    <property type="evidence" value="ECO:0007669"/>
    <property type="project" value="UniProtKB-KW"/>
</dbReference>
<feature type="domain" description="Zn-dependent metallo-hydrolase RNA specificity" evidence="3">
    <location>
        <begin position="347"/>
        <end position="379"/>
    </location>
</feature>
<dbReference type="Pfam" id="PF07521">
    <property type="entry name" value="RMMBL"/>
    <property type="match status" value="1"/>
</dbReference>
<keyword evidence="1" id="KW-0540">Nuclease</keyword>
<feature type="domain" description="Metallo-beta-lactamase" evidence="4">
    <location>
        <begin position="42"/>
        <end position="170"/>
    </location>
</feature>
<protein>
    <submittedName>
        <fullName evidence="5">Beta-lactamase domain protein</fullName>
    </submittedName>
</protein>
<evidence type="ECO:0000259" key="4">
    <source>
        <dbReference type="Pfam" id="PF12706"/>
    </source>
</evidence>
<dbReference type="SUPFAM" id="SSF56281">
    <property type="entry name" value="Metallo-hydrolase/oxidoreductase"/>
    <property type="match status" value="1"/>
</dbReference>
<dbReference type="AlphaFoldDB" id="A0A1E3X2R5"/>
<dbReference type="GO" id="GO:0003723">
    <property type="term" value="F:RNA binding"/>
    <property type="evidence" value="ECO:0007669"/>
    <property type="project" value="UniProtKB-KW"/>
</dbReference>
<dbReference type="Pfam" id="PF12706">
    <property type="entry name" value="Lactamase_B_2"/>
    <property type="match status" value="1"/>
</dbReference>
<name>A0A1E3X2R5_9BACT</name>
<keyword evidence="1" id="KW-0269">Exonuclease</keyword>
<dbReference type="PANTHER" id="PTHR43694">
    <property type="entry name" value="RIBONUCLEASE J"/>
    <property type="match status" value="1"/>
</dbReference>
<reference evidence="5 6" key="1">
    <citation type="submission" date="2016-07" db="EMBL/GenBank/DDBJ databases">
        <title>Draft genome of Scalindua rubra, obtained from a brine-seawater interface in the Red Sea, sheds light on salt adaptation in anammox bacteria.</title>
        <authorList>
            <person name="Speth D.R."/>
            <person name="Lagkouvardos I."/>
            <person name="Wang Y."/>
            <person name="Qian P.-Y."/>
            <person name="Dutilh B.E."/>
            <person name="Jetten M.S."/>
        </authorList>
    </citation>
    <scope>NUCLEOTIDE SEQUENCE [LARGE SCALE GENOMIC DNA]</scope>
    <source>
        <strain evidence="5">BSI-1</strain>
    </source>
</reference>
<sequence>MPLVNKDGSEFDSRNVERKSIGELRKEAILPDIDGFYNIDTVKVDAVLISHPHLDHYGLGHFVNTKIPFYLGEATHKLIDITRLFIGRGLEISKAHYFDHRETLSIGDLTITPYLNDHSGFNAYGFLIEGDGKRIYYTGDFRAHGRKEGIFHQFVNDPPANIDCLLMEGTNIGNVEKTCQKEEKLEDELITIINESSKLTLFQTSGQNIDRLVTFFRACRRSNKILVLDIYTSTVLFNLFKFRNTLPYPSKSFPEIKVFFTKFHADILGKNDHDKLLYYFNNFRVRKEDIEANPEKYVMITRPSMKYILDKLNNIDGGDYIYSLWGGYLEKEWERQFKDYLINRGFEFHHIHTSGHADLKTLKKMVNAVNPKWIIPIHTFNSRDYEEHFSHPVKVMQDGETLNV</sequence>
<proteinExistence type="predicted"/>
<dbReference type="PANTHER" id="PTHR43694:SF1">
    <property type="entry name" value="RIBONUCLEASE J"/>
    <property type="match status" value="1"/>
</dbReference>
<keyword evidence="1" id="KW-0378">Hydrolase</keyword>
<dbReference type="InterPro" id="IPR011108">
    <property type="entry name" value="RMMBL"/>
</dbReference>
<dbReference type="InterPro" id="IPR042173">
    <property type="entry name" value="RNase_J_2"/>
</dbReference>
<comment type="caution">
    <text evidence="5">The sequence shown here is derived from an EMBL/GenBank/DDBJ whole genome shotgun (WGS) entry which is preliminary data.</text>
</comment>
<dbReference type="EMBL" id="MAYW01000329">
    <property type="protein sequence ID" value="ODS29921.1"/>
    <property type="molecule type" value="Genomic_DNA"/>
</dbReference>
<keyword evidence="2" id="KW-0694">RNA-binding</keyword>